<keyword evidence="2 6" id="KW-0547">Nucleotide-binding</keyword>
<evidence type="ECO:0000313" key="7">
    <source>
        <dbReference type="EMBL" id="KAJ8973175.1"/>
    </source>
</evidence>
<comment type="similarity">
    <text evidence="6">Belongs to the class-I aminoacyl-tRNA synthetase family.</text>
</comment>
<dbReference type="PANTHER" id="PTHR11766:SF0">
    <property type="entry name" value="TYROSINE--TRNA LIGASE, MITOCHONDRIAL"/>
    <property type="match status" value="1"/>
</dbReference>
<dbReference type="Pfam" id="PF00579">
    <property type="entry name" value="tRNA-synt_1b"/>
    <property type="match status" value="1"/>
</dbReference>
<dbReference type="Gene3D" id="1.10.240.10">
    <property type="entry name" value="Tyrosyl-Transfer RNA Synthetase"/>
    <property type="match status" value="1"/>
</dbReference>
<gene>
    <name evidence="7" type="ORF">NQ317_007151</name>
</gene>
<evidence type="ECO:0000256" key="6">
    <source>
        <dbReference type="RuleBase" id="RU363036"/>
    </source>
</evidence>
<dbReference type="Proteomes" id="UP001162164">
    <property type="component" value="Unassembled WGS sequence"/>
</dbReference>
<keyword evidence="1 6" id="KW-0436">Ligase</keyword>
<dbReference type="InterPro" id="IPR024088">
    <property type="entry name" value="Tyr-tRNA-ligase_bac-type"/>
</dbReference>
<keyword evidence="5 6" id="KW-0030">Aminoacyl-tRNA synthetase</keyword>
<dbReference type="EMBL" id="JAPWTJ010001223">
    <property type="protein sequence ID" value="KAJ8973175.1"/>
    <property type="molecule type" value="Genomic_DNA"/>
</dbReference>
<dbReference type="PANTHER" id="PTHR11766">
    <property type="entry name" value="TYROSYL-TRNA SYNTHETASE"/>
    <property type="match status" value="1"/>
</dbReference>
<evidence type="ECO:0000256" key="2">
    <source>
        <dbReference type="ARBA" id="ARBA00022741"/>
    </source>
</evidence>
<name>A0ABQ9J6A2_9CUCU</name>
<dbReference type="SUPFAM" id="SSF52374">
    <property type="entry name" value="Nucleotidylyl transferase"/>
    <property type="match status" value="1"/>
</dbReference>
<keyword evidence="4 6" id="KW-0648">Protein biosynthesis</keyword>
<evidence type="ECO:0000256" key="4">
    <source>
        <dbReference type="ARBA" id="ARBA00022917"/>
    </source>
</evidence>
<keyword evidence="8" id="KW-1185">Reference proteome</keyword>
<organism evidence="7 8">
    <name type="scientific">Molorchus minor</name>
    <dbReference type="NCBI Taxonomy" id="1323400"/>
    <lineage>
        <taxon>Eukaryota</taxon>
        <taxon>Metazoa</taxon>
        <taxon>Ecdysozoa</taxon>
        <taxon>Arthropoda</taxon>
        <taxon>Hexapoda</taxon>
        <taxon>Insecta</taxon>
        <taxon>Pterygota</taxon>
        <taxon>Neoptera</taxon>
        <taxon>Endopterygota</taxon>
        <taxon>Coleoptera</taxon>
        <taxon>Polyphaga</taxon>
        <taxon>Cucujiformia</taxon>
        <taxon>Chrysomeloidea</taxon>
        <taxon>Cerambycidae</taxon>
        <taxon>Lamiinae</taxon>
        <taxon>Monochamini</taxon>
        <taxon>Molorchus</taxon>
    </lineage>
</organism>
<evidence type="ECO:0000313" key="8">
    <source>
        <dbReference type="Proteomes" id="UP001162164"/>
    </source>
</evidence>
<sequence length="134" mass="15039">MQYGYHLKKTSSFTLYQFWMRQPDSEVEKLLKLFTFDTLGSITELMRRHGEKPELRLPQKRLAEQVTLLVHGEEGLITAQQATQALYEGSITALGQMNTEDIQQLFSGATVVGLLPEAGQDVLGLAMKAGLFSY</sequence>
<keyword evidence="3 6" id="KW-0067">ATP-binding</keyword>
<proteinExistence type="inferred from homology"/>
<protein>
    <submittedName>
        <fullName evidence="7">Uncharacterized protein</fullName>
    </submittedName>
</protein>
<reference evidence="7" key="1">
    <citation type="journal article" date="2023" name="Insect Mol. Biol.">
        <title>Genome sequencing provides insights into the evolution of gene families encoding plant cell wall-degrading enzymes in longhorned beetles.</title>
        <authorList>
            <person name="Shin N.R."/>
            <person name="Okamura Y."/>
            <person name="Kirsch R."/>
            <person name="Pauchet Y."/>
        </authorList>
    </citation>
    <scope>NUCLEOTIDE SEQUENCE</scope>
    <source>
        <strain evidence="7">MMC_N1</strain>
    </source>
</reference>
<comment type="caution">
    <text evidence="7">The sequence shown here is derived from an EMBL/GenBank/DDBJ whole genome shotgun (WGS) entry which is preliminary data.</text>
</comment>
<evidence type="ECO:0000256" key="5">
    <source>
        <dbReference type="ARBA" id="ARBA00023146"/>
    </source>
</evidence>
<evidence type="ECO:0000256" key="1">
    <source>
        <dbReference type="ARBA" id="ARBA00022598"/>
    </source>
</evidence>
<evidence type="ECO:0000256" key="3">
    <source>
        <dbReference type="ARBA" id="ARBA00022840"/>
    </source>
</evidence>
<accession>A0ABQ9J6A2</accession>
<dbReference type="InterPro" id="IPR002305">
    <property type="entry name" value="aa-tRNA-synth_Ic"/>
</dbReference>